<dbReference type="SMART" id="SM01361">
    <property type="entry name" value="A2M_recep"/>
    <property type="match status" value="1"/>
</dbReference>
<dbReference type="InterPro" id="IPR050473">
    <property type="entry name" value="A2M/Complement_sys"/>
</dbReference>
<name>A0A7R9G9W8_9CRUS</name>
<proteinExistence type="predicted"/>
<evidence type="ECO:0008006" key="8">
    <source>
        <dbReference type="Google" id="ProtNLM"/>
    </source>
</evidence>
<accession>A0A7R9G9W8</accession>
<dbReference type="Pfam" id="PF00207">
    <property type="entry name" value="A2M"/>
    <property type="match status" value="1"/>
</dbReference>
<dbReference type="Gene3D" id="2.60.40.690">
    <property type="entry name" value="Alpha-macroglobulin, receptor-binding domain"/>
    <property type="match status" value="1"/>
</dbReference>
<dbReference type="Pfam" id="PF07677">
    <property type="entry name" value="A2M_recep"/>
    <property type="match status" value="1"/>
</dbReference>
<evidence type="ECO:0000313" key="7">
    <source>
        <dbReference type="Proteomes" id="UP000678499"/>
    </source>
</evidence>
<dbReference type="Gene3D" id="1.50.10.20">
    <property type="match status" value="1"/>
</dbReference>
<protein>
    <recommendedName>
        <fullName evidence="8">CD109 antigen</fullName>
    </recommendedName>
</protein>
<evidence type="ECO:0000256" key="2">
    <source>
        <dbReference type="SAM" id="MobiDB-lite"/>
    </source>
</evidence>
<dbReference type="Gene3D" id="2.20.130.20">
    <property type="match status" value="1"/>
</dbReference>
<dbReference type="PANTHER" id="PTHR11412:SF146">
    <property type="entry name" value="CD109 ANTIGEN"/>
    <property type="match status" value="1"/>
</dbReference>
<feature type="domain" description="Alpha-2-macroglobulin bait region" evidence="3">
    <location>
        <begin position="452"/>
        <end position="584"/>
    </location>
</feature>
<evidence type="ECO:0000259" key="5">
    <source>
        <dbReference type="SMART" id="SM01361"/>
    </source>
</evidence>
<feature type="domain" description="Alpha-macroglobulin receptor-binding" evidence="5">
    <location>
        <begin position="1458"/>
        <end position="1551"/>
    </location>
</feature>
<dbReference type="EMBL" id="CAJPEX010000121">
    <property type="protein sequence ID" value="CAG0913503.1"/>
    <property type="molecule type" value="Genomic_DNA"/>
</dbReference>
<feature type="compositionally biased region" description="Basic and acidic residues" evidence="2">
    <location>
        <begin position="1682"/>
        <end position="1692"/>
    </location>
</feature>
<dbReference type="InterPro" id="IPR011625">
    <property type="entry name" value="A2M_N_BRD"/>
</dbReference>
<dbReference type="InterPro" id="IPR001599">
    <property type="entry name" value="Macroglobln_a2"/>
</dbReference>
<dbReference type="InterPro" id="IPR002890">
    <property type="entry name" value="MG2"/>
</dbReference>
<dbReference type="Proteomes" id="UP000678499">
    <property type="component" value="Unassembled WGS sequence"/>
</dbReference>
<dbReference type="Gene3D" id="2.60.40.10">
    <property type="entry name" value="Immunoglobulins"/>
    <property type="match status" value="2"/>
</dbReference>
<evidence type="ECO:0000259" key="4">
    <source>
        <dbReference type="SMART" id="SM01360"/>
    </source>
</evidence>
<dbReference type="OrthoDB" id="6359008at2759"/>
<evidence type="ECO:0000256" key="1">
    <source>
        <dbReference type="ARBA" id="ARBA00023157"/>
    </source>
</evidence>
<sequence length="1714" mass="193509">MDNNRNNFERKYAILAGDTIRPNMVQRVTIVLFEDEADTFLENEGEPVDLKVSIRKDGMEISQASHRARPGSINNLLLKIPSSTAGDFRLRIEGNHPNSVGGTTFEHESGLYFSPQFLFVLVQLNKPVYNGGDVVLIRSVMLKMDLKPFNEPVDIYIKDPNGYIMRRWLSRQANTGVAGVSYILPSNPLPGLWEVSVDAQGQQESKKFLVEKHWPRRFEVFVRLEPFILETEDFITGTIDVAFTHDLKVRGLLKVSLKCKERPDPACEPRSSNYTIVNATQSARFYASSEFQFPMDALRVCSRGNSYDGIQVEVEAVAEEYFSRMTSTGFCRSRIIRSEIKVRFLASDGIVFKPGMPFSLLFYVSYHDKQPLDEDFLYAWENLLSVTPTPEFIEYKSGGLFHASWRELPDQESNRIRVTFTPLGNQGVVSAELVVLRTKEIDSANVGTDAYLHLSTSTQIARINEYVIFHARTSFFFGGRLYYVITSKNSVVHSAFMDVPSGSNVHTFSVAVSSEMTPSFRLVAFMLDRNGILHADSVTMPVDSIQLHSISVAINERKDFSMNTVEAAVFGESGALFCLSALRLTPFQTNSPNELSKASVLRSLHAVDAFPTSPRITKRFRSGEPDEVQYHPSGNYGPDAARTFKYAGLKLMTNLCAPSFESEEEAFKLERARSIFLQRPKFCDLMPASRIAECPIPGLCHDFEVLNERIHNDGFLLTEEDDDITWFRLKRYNRYNDFFNTNDDWGWVNINISPSGDDMVELNVPKTADTWVLNAFAVSAKRGISFIDDSILHSSLRPFYFNMETPEVVRSGEQFSVRIIAVNNLQIELYTLIILADSKDYKFVHIEEGGYVESYNPRTSNGEHQHLVILPPNESMEILIPIVATVQQGDIEVVVTATTQVRRDKEVRTVTVRGEGVAIGDHISMLLNLENRANVYEFMDIKVDESPIVPYQQWRRYVHGSTSGYFAVSGDVVGPAFPSNPAGSSSSLDRPSRTTDHFVYEFAANVWTLKYLRLTNQFEWTEAKTTFGGINVIYAAILQRFLRMAPADQLPRGGLKISAASPFPSVWLTAWAVRHFHEANFPDWQNFVHIDTELISAMVNFLLVQQNQDFGFFEETDAYLNHPLVSRMVRKRIDLQDGSVVEASVPLTANVLIALHHAMESIKNGNLRARVANAKIKGMRFLEYVLPSFRCSSCSSFGNQPRNVTRGDDPNAYVMAMMAYALTLTRSSESETAFRYLHESRRENRNGIYWSTAEIQANQVKSEFNRPFIQAKDVQMFDSLSVEATAYALLVYIQRDGINSIQGKMVRWLNSMRIRTGGFAGILDSTVAAEALTEYSFRARLRGITDMLVTVEATGTPGWHQEIRITNKSVAQLHKFNLENVWGHLNVIARGRGQAIIQLDYAYGVDYEPIKETPPADVFTLDVRESYRDFRNKSIIDVELCPRYTPPPELDPGNQEASGAVTIEVENPSGYLITQREATLDILRQKGKPENLVDVRADSGFVHWYFSKITRDQPCLRYTIRRWFPVANLTKTRSARIYETHEPEKFYVAMFYPAPLYALDVCAVCGSYQCPYCPIYSRSCLSDRASRSYLTKSSPECLSRKAKQVPGMALNDAAITQPEFSDEGNGEQEPYLGSKASSLGRYALSCSEFERMGARKWKDLEIPSGQASRLDSSAPDTHIRHRREESCGKWEDAYAAESKAGSSLDEPPAVTSLS</sequence>
<feature type="region of interest" description="Disordered" evidence="2">
    <location>
        <begin position="1664"/>
        <end position="1714"/>
    </location>
</feature>
<dbReference type="InterPro" id="IPR011626">
    <property type="entry name" value="Alpha-macroglobulin_TED"/>
</dbReference>
<dbReference type="Gene3D" id="6.20.50.160">
    <property type="match status" value="1"/>
</dbReference>
<evidence type="ECO:0000313" key="6">
    <source>
        <dbReference type="EMBL" id="CAD7273351.1"/>
    </source>
</evidence>
<keyword evidence="7" id="KW-1185">Reference proteome</keyword>
<dbReference type="Gene3D" id="2.60.40.1930">
    <property type="match status" value="3"/>
</dbReference>
<dbReference type="InterPro" id="IPR009048">
    <property type="entry name" value="A-macroglobulin_rcpt-bd"/>
</dbReference>
<dbReference type="EMBL" id="OA882158">
    <property type="protein sequence ID" value="CAD7273351.1"/>
    <property type="molecule type" value="Genomic_DNA"/>
</dbReference>
<dbReference type="InterPro" id="IPR013783">
    <property type="entry name" value="Ig-like_fold"/>
</dbReference>
<feature type="domain" description="Alpha-2-macroglobulin" evidence="4">
    <location>
        <begin position="744"/>
        <end position="835"/>
    </location>
</feature>
<dbReference type="PANTHER" id="PTHR11412">
    <property type="entry name" value="MACROGLOBULIN / COMPLEMENT"/>
    <property type="match status" value="1"/>
</dbReference>
<keyword evidence="1" id="KW-1015">Disulfide bond</keyword>
<feature type="compositionally biased region" description="Polar residues" evidence="2">
    <location>
        <begin position="1665"/>
        <end position="1675"/>
    </location>
</feature>
<dbReference type="Pfam" id="PF07678">
    <property type="entry name" value="TED_complement"/>
    <property type="match status" value="1"/>
</dbReference>
<organism evidence="6">
    <name type="scientific">Notodromas monacha</name>
    <dbReference type="NCBI Taxonomy" id="399045"/>
    <lineage>
        <taxon>Eukaryota</taxon>
        <taxon>Metazoa</taxon>
        <taxon>Ecdysozoa</taxon>
        <taxon>Arthropoda</taxon>
        <taxon>Crustacea</taxon>
        <taxon>Oligostraca</taxon>
        <taxon>Ostracoda</taxon>
        <taxon>Podocopa</taxon>
        <taxon>Podocopida</taxon>
        <taxon>Cypridocopina</taxon>
        <taxon>Cypridoidea</taxon>
        <taxon>Cyprididae</taxon>
        <taxon>Notodromas</taxon>
    </lineage>
</organism>
<evidence type="ECO:0000259" key="3">
    <source>
        <dbReference type="SMART" id="SM01359"/>
    </source>
</evidence>
<dbReference type="SUPFAM" id="SSF48239">
    <property type="entry name" value="Terpenoid cyclases/Protein prenyltransferases"/>
    <property type="match status" value="1"/>
</dbReference>
<dbReference type="SMART" id="SM01360">
    <property type="entry name" value="A2M"/>
    <property type="match status" value="1"/>
</dbReference>
<dbReference type="SUPFAM" id="SSF49410">
    <property type="entry name" value="Alpha-macroglobulin receptor domain"/>
    <property type="match status" value="1"/>
</dbReference>
<dbReference type="InterPro" id="IPR036595">
    <property type="entry name" value="A-macroglobulin_rcpt-bd_sf"/>
</dbReference>
<dbReference type="InterPro" id="IPR008930">
    <property type="entry name" value="Terpenoid_cyclase/PrenylTrfase"/>
</dbReference>
<dbReference type="Pfam" id="PF07703">
    <property type="entry name" value="A2M_BRD"/>
    <property type="match status" value="1"/>
</dbReference>
<dbReference type="Gene3D" id="2.60.40.1940">
    <property type="match status" value="1"/>
</dbReference>
<dbReference type="SMART" id="SM01359">
    <property type="entry name" value="A2M_N_2"/>
    <property type="match status" value="1"/>
</dbReference>
<dbReference type="GO" id="GO:0005615">
    <property type="term" value="C:extracellular space"/>
    <property type="evidence" value="ECO:0007669"/>
    <property type="project" value="InterPro"/>
</dbReference>
<dbReference type="Pfam" id="PF01835">
    <property type="entry name" value="MG2"/>
    <property type="match status" value="1"/>
</dbReference>
<reference evidence="6" key="1">
    <citation type="submission" date="2020-11" db="EMBL/GenBank/DDBJ databases">
        <authorList>
            <person name="Tran Van P."/>
        </authorList>
    </citation>
    <scope>NUCLEOTIDE SEQUENCE</scope>
</reference>
<dbReference type="GO" id="GO:0004866">
    <property type="term" value="F:endopeptidase inhibitor activity"/>
    <property type="evidence" value="ECO:0007669"/>
    <property type="project" value="InterPro"/>
</dbReference>
<gene>
    <name evidence="6" type="ORF">NMOB1V02_LOCUS1243</name>
</gene>